<evidence type="ECO:0000313" key="2">
    <source>
        <dbReference type="Proteomes" id="UP000053144"/>
    </source>
</evidence>
<sequence>MSISKGRQSLRTTLHHYECARSLEQCWKRITRTRMTLTEETEGNDQGQSLRRRNEREARVCSLKFDLGREYLNFHSYCIEESLVEERECC</sequence>
<reference evidence="2" key="1">
    <citation type="journal article" date="2015" name="Proc. Natl. Acad. Sci. U.S.A.">
        <title>Genome sequencing of adzuki bean (Vigna angularis) provides insight into high starch and low fat accumulation and domestication.</title>
        <authorList>
            <person name="Yang K."/>
            <person name="Tian Z."/>
            <person name="Chen C."/>
            <person name="Luo L."/>
            <person name="Zhao B."/>
            <person name="Wang Z."/>
            <person name="Yu L."/>
            <person name="Li Y."/>
            <person name="Sun Y."/>
            <person name="Li W."/>
            <person name="Chen Y."/>
            <person name="Li Y."/>
            <person name="Zhang Y."/>
            <person name="Ai D."/>
            <person name="Zhao J."/>
            <person name="Shang C."/>
            <person name="Ma Y."/>
            <person name="Wu B."/>
            <person name="Wang M."/>
            <person name="Gao L."/>
            <person name="Sun D."/>
            <person name="Zhang P."/>
            <person name="Guo F."/>
            <person name="Wang W."/>
            <person name="Li Y."/>
            <person name="Wang J."/>
            <person name="Varshney R.K."/>
            <person name="Wang J."/>
            <person name="Ling H.Q."/>
            <person name="Wan P."/>
        </authorList>
    </citation>
    <scope>NUCLEOTIDE SEQUENCE</scope>
    <source>
        <strain evidence="2">cv. Jingnong 6</strain>
    </source>
</reference>
<organism evidence="1 2">
    <name type="scientific">Phaseolus angularis</name>
    <name type="common">Azuki bean</name>
    <name type="synonym">Vigna angularis</name>
    <dbReference type="NCBI Taxonomy" id="3914"/>
    <lineage>
        <taxon>Eukaryota</taxon>
        <taxon>Viridiplantae</taxon>
        <taxon>Streptophyta</taxon>
        <taxon>Embryophyta</taxon>
        <taxon>Tracheophyta</taxon>
        <taxon>Spermatophyta</taxon>
        <taxon>Magnoliopsida</taxon>
        <taxon>eudicotyledons</taxon>
        <taxon>Gunneridae</taxon>
        <taxon>Pentapetalae</taxon>
        <taxon>rosids</taxon>
        <taxon>fabids</taxon>
        <taxon>Fabales</taxon>
        <taxon>Fabaceae</taxon>
        <taxon>Papilionoideae</taxon>
        <taxon>50 kb inversion clade</taxon>
        <taxon>NPAAA clade</taxon>
        <taxon>indigoferoid/millettioid clade</taxon>
        <taxon>Phaseoleae</taxon>
        <taxon>Vigna</taxon>
    </lineage>
</organism>
<dbReference type="Gramene" id="KOM49912">
    <property type="protein sequence ID" value="KOM49912"/>
    <property type="gene ID" value="LR48_Vigan08g073900"/>
</dbReference>
<name>A0A0L9V4M2_PHAAN</name>
<protein>
    <submittedName>
        <fullName evidence="1">Uncharacterized protein</fullName>
    </submittedName>
</protein>
<accession>A0A0L9V4M2</accession>
<dbReference type="EMBL" id="CM003378">
    <property type="protein sequence ID" value="KOM49912.1"/>
    <property type="molecule type" value="Genomic_DNA"/>
</dbReference>
<dbReference type="Proteomes" id="UP000053144">
    <property type="component" value="Chromosome 8"/>
</dbReference>
<gene>
    <name evidence="1" type="ORF">LR48_Vigan08g073900</name>
</gene>
<evidence type="ECO:0000313" key="1">
    <source>
        <dbReference type="EMBL" id="KOM49912.1"/>
    </source>
</evidence>
<proteinExistence type="predicted"/>
<dbReference type="AlphaFoldDB" id="A0A0L9V4M2"/>